<protein>
    <recommendedName>
        <fullName evidence="3">Right handed beta helix domain-containing protein</fullName>
    </recommendedName>
</protein>
<dbReference type="Proteomes" id="UP000001542">
    <property type="component" value="Unassembled WGS sequence"/>
</dbReference>
<keyword evidence="2" id="KW-1185">Reference proteome</keyword>
<evidence type="ECO:0000313" key="1">
    <source>
        <dbReference type="EMBL" id="EAX81478.1"/>
    </source>
</evidence>
<sequence>MKTMKFNHDFQITVSKHTSTINNLHFDQLPNNVWEHFYNTSHNSKPIQGTNVQATSTNNECFLYNCIFITITTKSAIYFTNTSNKFLNLYCSFTNCSSNTYGGSIYFNCNSSIVQYRTCGYKSKTNSDRGHHSYVQLVDESNNKNYLYESSFYECGNLEKSYTNHLWYGNIEVKSINTSFCEADYDSGILLSVPTSLSNVTYSSFCNTTSNYTILELNRGNYNFNFCNVLNNEHKKSDYGTFWAHGSTVLIENCSFLGNTGSGKEFYQLFFGSITVKDSFCDRIIGKTYQSVTTYNVQNISSIHNLSHFSSYLCEVDYPILDLEIKKNIITYDEIVYHYSYHFITSLCISLVNK</sequence>
<evidence type="ECO:0008006" key="3">
    <source>
        <dbReference type="Google" id="ProtNLM"/>
    </source>
</evidence>
<name>A2GMY9_TRIV3</name>
<proteinExistence type="predicted"/>
<evidence type="ECO:0000313" key="2">
    <source>
        <dbReference type="Proteomes" id="UP000001542"/>
    </source>
</evidence>
<reference evidence="1" key="2">
    <citation type="journal article" date="2007" name="Science">
        <title>Draft genome sequence of the sexually transmitted pathogen Trichomonas vaginalis.</title>
        <authorList>
            <person name="Carlton J.M."/>
            <person name="Hirt R.P."/>
            <person name="Silva J.C."/>
            <person name="Delcher A.L."/>
            <person name="Schatz M."/>
            <person name="Zhao Q."/>
            <person name="Wortman J.R."/>
            <person name="Bidwell S.L."/>
            <person name="Alsmark U.C.M."/>
            <person name="Besteiro S."/>
            <person name="Sicheritz-Ponten T."/>
            <person name="Noel C.J."/>
            <person name="Dacks J.B."/>
            <person name="Foster P.G."/>
            <person name="Simillion C."/>
            <person name="Van de Peer Y."/>
            <person name="Miranda-Saavedra D."/>
            <person name="Barton G.J."/>
            <person name="Westrop G.D."/>
            <person name="Mueller S."/>
            <person name="Dessi D."/>
            <person name="Fiori P.L."/>
            <person name="Ren Q."/>
            <person name="Paulsen I."/>
            <person name="Zhang H."/>
            <person name="Bastida-Corcuera F.D."/>
            <person name="Simoes-Barbosa A."/>
            <person name="Brown M.T."/>
            <person name="Hayes R.D."/>
            <person name="Mukherjee M."/>
            <person name="Okumura C.Y."/>
            <person name="Schneider R."/>
            <person name="Smith A.J."/>
            <person name="Vanacova S."/>
            <person name="Villalvazo M."/>
            <person name="Haas B.J."/>
            <person name="Pertea M."/>
            <person name="Feldblyum T.V."/>
            <person name="Utterback T.R."/>
            <person name="Shu C.L."/>
            <person name="Osoegawa K."/>
            <person name="de Jong P.J."/>
            <person name="Hrdy I."/>
            <person name="Horvathova L."/>
            <person name="Zubacova Z."/>
            <person name="Dolezal P."/>
            <person name="Malik S.B."/>
            <person name="Logsdon J.M. Jr."/>
            <person name="Henze K."/>
            <person name="Gupta A."/>
            <person name="Wang C.C."/>
            <person name="Dunne R.L."/>
            <person name="Upcroft J.A."/>
            <person name="Upcroft P."/>
            <person name="White O."/>
            <person name="Salzberg S.L."/>
            <person name="Tang P."/>
            <person name="Chiu C.-H."/>
            <person name="Lee Y.-S."/>
            <person name="Embley T.M."/>
            <person name="Coombs G.H."/>
            <person name="Mottram J.C."/>
            <person name="Tachezy J."/>
            <person name="Fraser-Liggett C.M."/>
            <person name="Johnson P.J."/>
        </authorList>
    </citation>
    <scope>NUCLEOTIDE SEQUENCE [LARGE SCALE GENOMIC DNA]</scope>
    <source>
        <strain evidence="1">G3</strain>
    </source>
</reference>
<dbReference type="VEuPathDB" id="TrichDB:TVAGG3_0822600"/>
<reference evidence="1" key="1">
    <citation type="submission" date="2006-10" db="EMBL/GenBank/DDBJ databases">
        <authorList>
            <person name="Amadeo P."/>
            <person name="Zhao Q."/>
            <person name="Wortman J."/>
            <person name="Fraser-Liggett C."/>
            <person name="Carlton J."/>
        </authorList>
    </citation>
    <scope>NUCLEOTIDE SEQUENCE</scope>
    <source>
        <strain evidence="1">G3</strain>
    </source>
</reference>
<dbReference type="InParanoid" id="A2GMY9"/>
<organism evidence="1 2">
    <name type="scientific">Trichomonas vaginalis (strain ATCC PRA-98 / G3)</name>
    <dbReference type="NCBI Taxonomy" id="412133"/>
    <lineage>
        <taxon>Eukaryota</taxon>
        <taxon>Metamonada</taxon>
        <taxon>Parabasalia</taxon>
        <taxon>Trichomonadida</taxon>
        <taxon>Trichomonadidae</taxon>
        <taxon>Trichomonas</taxon>
    </lineage>
</organism>
<gene>
    <name evidence="1" type="ORF">TVAG_519560</name>
</gene>
<dbReference type="EMBL" id="DS117556">
    <property type="protein sequence ID" value="EAX81478.1"/>
    <property type="molecule type" value="Genomic_DNA"/>
</dbReference>
<dbReference type="VEuPathDB" id="TrichDB:TVAG_519560"/>
<accession>A2GMY9</accession>
<dbReference type="AlphaFoldDB" id="A2GMY9"/>